<sequence length="966" mass="105656">MMKPFRMPSRVPSTGAPATVSAGPPPAKKRRISHDDEDAAEVNAEVTAAAANVLKKPPPPLSARKFVPLQPRKPLHPLSSSGSTGSSQGEKRAEDDKQCIYYNCVWRKPTGKKHKTWDSDGIVTVRGSHVKLQNIDGKSMGEGVCKGPLMVGSEAFVGGKEVELGDMISKEDYMAGRPFLGKTKSAPPPSLQEINGTKKVTKKEQEKHTKIAATQKDQVAPKVQSSAAANGAFKAHKSQDYQSANINLEVPVPRFNADAENALVMRRPDSVPKGKQSVDVVVDPILSSKLRKHQREGVAFLYECVMGMKDYGGEGAILADEMGLGKTLQTIALVWTLLKQTPIWKGLPVVSKTLIVCPVTLMRNWQKEFRKWLGDYRCGVFVAGDGETSLAPFTQKGSSYPVMIIGYEKLTKVKDQLKKANIDLIICDEGHRLKTAKNKAAAAIKELGTQRRIILSGTPIQNDLEEFFQMVDFVNPSIMSKYSTFKREFETPILKMRQPEASTHDIEKGQARSEELASRTGMFILRRTSEILSQYLPPKTEYVVLCRPTKVQAGIYRTMVGTQAFIAAMNTPTAVLELINVLKKVCNCPKLLLTKDQKEEVTKPELLEGIPPRLLKSPAASGKLQVLDELLHQIHSTTEEKVVLVSNYTSTLDILGNLLDSMSYKYIRLDGTTAQNKRQDLVDRFNRSPRSNSFVFLLSAKAGGVGLNLIGASRLVMFDLDWNPSTDVQAMARIHRDGQTRPCHIYRLLTQGALDEKIFQRQVSKTGLADAIVDGKSAASGFTQAELRDLFTLDEGQDCQTHRLLGCECGGNGLPNRGPDVDEENAEDTSRNDLSALADDDSPKVLRLDDSDDDDVVVFKSQKITSTAADMLKDPASAGYGPDGSSPAATKGKMLSLMQYKHFDTAIVEQKTGLGAGPMGSGEDDDEVDLSALGIAEAAVEDDALRKVICDGSRRVGFVFTKLSSS</sequence>
<gene>
    <name evidence="7" type="ORF">CLAFUR5_03678</name>
</gene>
<dbReference type="InterPro" id="IPR000330">
    <property type="entry name" value="SNF2_N"/>
</dbReference>
<dbReference type="PANTHER" id="PTHR45629:SF7">
    <property type="entry name" value="DNA EXCISION REPAIR PROTEIN ERCC-6-RELATED"/>
    <property type="match status" value="1"/>
</dbReference>
<dbReference type="PROSITE" id="PS51194">
    <property type="entry name" value="HELICASE_CTER"/>
    <property type="match status" value="1"/>
</dbReference>
<evidence type="ECO:0000259" key="5">
    <source>
        <dbReference type="PROSITE" id="PS51192"/>
    </source>
</evidence>
<dbReference type="SMART" id="SM00490">
    <property type="entry name" value="HELICc"/>
    <property type="match status" value="1"/>
</dbReference>
<feature type="region of interest" description="Disordered" evidence="4">
    <location>
        <begin position="810"/>
        <end position="838"/>
    </location>
</feature>
<dbReference type="GO" id="GO:0005524">
    <property type="term" value="F:ATP binding"/>
    <property type="evidence" value="ECO:0007669"/>
    <property type="project" value="InterPro"/>
</dbReference>
<dbReference type="GeneID" id="71983556"/>
<dbReference type="GO" id="GO:0015616">
    <property type="term" value="F:DNA translocase activity"/>
    <property type="evidence" value="ECO:0007669"/>
    <property type="project" value="TreeGrafter"/>
</dbReference>
<evidence type="ECO:0000313" key="7">
    <source>
        <dbReference type="EMBL" id="UJO14126.1"/>
    </source>
</evidence>
<keyword evidence="2" id="KW-0378">Hydrolase</keyword>
<dbReference type="GO" id="GO:0005634">
    <property type="term" value="C:nucleus"/>
    <property type="evidence" value="ECO:0007669"/>
    <property type="project" value="TreeGrafter"/>
</dbReference>
<dbReference type="SMART" id="SM00487">
    <property type="entry name" value="DEXDc"/>
    <property type="match status" value="1"/>
</dbReference>
<dbReference type="KEGG" id="ffu:CLAFUR5_03678"/>
<dbReference type="EMBL" id="CP090164">
    <property type="protein sequence ID" value="UJO14126.1"/>
    <property type="molecule type" value="Genomic_DNA"/>
</dbReference>
<dbReference type="Proteomes" id="UP000756132">
    <property type="component" value="Chromosome 2"/>
</dbReference>
<dbReference type="Gene3D" id="1.20.120.850">
    <property type="entry name" value="SWI2/SNF2 ATPases, N-terminal domain"/>
    <property type="match status" value="1"/>
</dbReference>
<organism evidence="7 8">
    <name type="scientific">Passalora fulva</name>
    <name type="common">Tomato leaf mold</name>
    <name type="synonym">Cladosporium fulvum</name>
    <dbReference type="NCBI Taxonomy" id="5499"/>
    <lineage>
        <taxon>Eukaryota</taxon>
        <taxon>Fungi</taxon>
        <taxon>Dikarya</taxon>
        <taxon>Ascomycota</taxon>
        <taxon>Pezizomycotina</taxon>
        <taxon>Dothideomycetes</taxon>
        <taxon>Dothideomycetidae</taxon>
        <taxon>Mycosphaerellales</taxon>
        <taxon>Mycosphaerellaceae</taxon>
        <taxon>Fulvia</taxon>
    </lineage>
</organism>
<evidence type="ECO:0000259" key="6">
    <source>
        <dbReference type="PROSITE" id="PS51194"/>
    </source>
</evidence>
<evidence type="ECO:0000256" key="1">
    <source>
        <dbReference type="ARBA" id="ARBA00022741"/>
    </source>
</evidence>
<dbReference type="InterPro" id="IPR038718">
    <property type="entry name" value="SNF2-like_sf"/>
</dbReference>
<feature type="domain" description="Helicase ATP-binding" evidence="5">
    <location>
        <begin position="307"/>
        <end position="477"/>
    </location>
</feature>
<keyword evidence="8" id="KW-1185">Reference proteome</keyword>
<keyword evidence="1" id="KW-0547">Nucleotide-binding</keyword>
<dbReference type="CDD" id="cd18793">
    <property type="entry name" value="SF2_C_SNF"/>
    <property type="match status" value="1"/>
</dbReference>
<evidence type="ECO:0000256" key="2">
    <source>
        <dbReference type="ARBA" id="ARBA00022801"/>
    </source>
</evidence>
<reference evidence="7" key="2">
    <citation type="journal article" date="2022" name="Microb. Genom.">
        <title>A chromosome-scale genome assembly of the tomato pathogen Cladosporium fulvum reveals a compartmentalized genome architecture and the presence of a dispensable chromosome.</title>
        <authorList>
            <person name="Zaccaron A.Z."/>
            <person name="Chen L.H."/>
            <person name="Samaras A."/>
            <person name="Stergiopoulos I."/>
        </authorList>
    </citation>
    <scope>NUCLEOTIDE SEQUENCE</scope>
    <source>
        <strain evidence="7">Race5_Kim</strain>
    </source>
</reference>
<dbReference type="OrthoDB" id="413460at2759"/>
<feature type="compositionally biased region" description="Low complexity" evidence="4">
    <location>
        <begin position="41"/>
        <end position="53"/>
    </location>
</feature>
<dbReference type="GO" id="GO:0000724">
    <property type="term" value="P:double-strand break repair via homologous recombination"/>
    <property type="evidence" value="ECO:0007669"/>
    <property type="project" value="TreeGrafter"/>
</dbReference>
<feature type="domain" description="Helicase C-terminal" evidence="6">
    <location>
        <begin position="626"/>
        <end position="788"/>
    </location>
</feature>
<dbReference type="FunFam" id="3.40.50.10810:FF:000020">
    <property type="entry name" value="DNA repair and recombination protein RAD54B"/>
    <property type="match status" value="1"/>
</dbReference>
<dbReference type="InterPro" id="IPR050496">
    <property type="entry name" value="SNF2_RAD54_helicase_repair"/>
</dbReference>
<dbReference type="CDD" id="cd18004">
    <property type="entry name" value="DEXHc_RAD54"/>
    <property type="match status" value="1"/>
</dbReference>
<reference evidence="7" key="1">
    <citation type="submission" date="2021-12" db="EMBL/GenBank/DDBJ databases">
        <authorList>
            <person name="Zaccaron A."/>
            <person name="Stergiopoulos I."/>
        </authorList>
    </citation>
    <scope>NUCLEOTIDE SEQUENCE</scope>
    <source>
        <strain evidence="7">Race5_Kim</strain>
    </source>
</reference>
<dbReference type="Gene3D" id="3.40.50.300">
    <property type="entry name" value="P-loop containing nucleotide triphosphate hydrolases"/>
    <property type="match status" value="1"/>
</dbReference>
<evidence type="ECO:0000256" key="4">
    <source>
        <dbReference type="SAM" id="MobiDB-lite"/>
    </source>
</evidence>
<dbReference type="PANTHER" id="PTHR45629">
    <property type="entry name" value="SNF2/RAD54 FAMILY MEMBER"/>
    <property type="match status" value="1"/>
</dbReference>
<dbReference type="RefSeq" id="XP_047758492.1">
    <property type="nucleotide sequence ID" value="XM_047902826.1"/>
</dbReference>
<dbReference type="GO" id="GO:0007131">
    <property type="term" value="P:reciprocal meiotic recombination"/>
    <property type="evidence" value="ECO:0007669"/>
    <property type="project" value="TreeGrafter"/>
</dbReference>
<dbReference type="AlphaFoldDB" id="A0A9Q8LB56"/>
<dbReference type="InterPro" id="IPR027417">
    <property type="entry name" value="P-loop_NTPase"/>
</dbReference>
<proteinExistence type="predicted"/>
<dbReference type="GO" id="GO:0016787">
    <property type="term" value="F:hydrolase activity"/>
    <property type="evidence" value="ECO:0007669"/>
    <property type="project" value="UniProtKB-KW"/>
</dbReference>
<evidence type="ECO:0000313" key="8">
    <source>
        <dbReference type="Proteomes" id="UP000756132"/>
    </source>
</evidence>
<dbReference type="PROSITE" id="PS51192">
    <property type="entry name" value="HELICASE_ATP_BIND_1"/>
    <property type="match status" value="1"/>
</dbReference>
<dbReference type="InterPro" id="IPR014001">
    <property type="entry name" value="Helicase_ATP-bd"/>
</dbReference>
<evidence type="ECO:0000256" key="3">
    <source>
        <dbReference type="ARBA" id="ARBA00022840"/>
    </source>
</evidence>
<feature type="region of interest" description="Disordered" evidence="4">
    <location>
        <begin position="1"/>
        <end position="93"/>
    </location>
</feature>
<protein>
    <submittedName>
        <fullName evidence="7">DNA repair and recombination protein RAD54B</fullName>
    </submittedName>
</protein>
<name>A0A9Q8LB56_PASFU</name>
<feature type="compositionally biased region" description="Low complexity" evidence="4">
    <location>
        <begin position="79"/>
        <end position="88"/>
    </location>
</feature>
<keyword evidence="3" id="KW-0067">ATP-binding</keyword>
<dbReference type="Pfam" id="PF00271">
    <property type="entry name" value="Helicase_C"/>
    <property type="match status" value="1"/>
</dbReference>
<dbReference type="SUPFAM" id="SSF52540">
    <property type="entry name" value="P-loop containing nucleoside triphosphate hydrolases"/>
    <property type="match status" value="2"/>
</dbReference>
<dbReference type="Pfam" id="PF00176">
    <property type="entry name" value="SNF2-rel_dom"/>
    <property type="match status" value="1"/>
</dbReference>
<dbReference type="Gene3D" id="3.40.50.10810">
    <property type="entry name" value="Tandem AAA-ATPase domain"/>
    <property type="match status" value="1"/>
</dbReference>
<accession>A0A9Q8LB56</accession>
<dbReference type="InterPro" id="IPR049730">
    <property type="entry name" value="SNF2/RAD54-like_C"/>
</dbReference>
<dbReference type="InterPro" id="IPR001650">
    <property type="entry name" value="Helicase_C-like"/>
</dbReference>